<feature type="transmembrane region" description="Helical" evidence="5">
    <location>
        <begin position="240"/>
        <end position="260"/>
    </location>
</feature>
<feature type="transmembrane region" description="Helical" evidence="5">
    <location>
        <begin position="211"/>
        <end position="234"/>
    </location>
</feature>
<dbReference type="Gene3D" id="1.20.1250.20">
    <property type="entry name" value="MFS general substrate transporter like domains"/>
    <property type="match status" value="1"/>
</dbReference>
<comment type="subcellular location">
    <subcellularLocation>
        <location evidence="1">Membrane</location>
        <topology evidence="1">Multi-pass membrane protein</topology>
    </subcellularLocation>
</comment>
<proteinExistence type="predicted"/>
<dbReference type="Proteomes" id="UP001549921">
    <property type="component" value="Unassembled WGS sequence"/>
</dbReference>
<reference evidence="6 7" key="1">
    <citation type="submission" date="2024-06" db="EMBL/GenBank/DDBJ databases">
        <title>A chromosome-level genome assembly of beet webworm, Loxostege sticticalis.</title>
        <authorList>
            <person name="Zhang Y."/>
        </authorList>
    </citation>
    <scope>NUCLEOTIDE SEQUENCE [LARGE SCALE GENOMIC DNA]</scope>
    <source>
        <strain evidence="6">AQ028</strain>
        <tissue evidence="6">Male pupae</tissue>
    </source>
</reference>
<dbReference type="EMBL" id="JBEDNZ010000019">
    <property type="protein sequence ID" value="KAL0820485.1"/>
    <property type="molecule type" value="Genomic_DNA"/>
</dbReference>
<feature type="transmembrane region" description="Helical" evidence="5">
    <location>
        <begin position="147"/>
        <end position="168"/>
    </location>
</feature>
<feature type="transmembrane region" description="Helical" evidence="5">
    <location>
        <begin position="348"/>
        <end position="367"/>
    </location>
</feature>
<dbReference type="PANTHER" id="PTHR23507">
    <property type="entry name" value="ZGC:174356"/>
    <property type="match status" value="1"/>
</dbReference>
<dbReference type="GO" id="GO:0016020">
    <property type="term" value="C:membrane"/>
    <property type="evidence" value="ECO:0007669"/>
    <property type="project" value="UniProtKB-SubCell"/>
</dbReference>
<evidence type="ECO:0008006" key="8">
    <source>
        <dbReference type="Google" id="ProtNLM"/>
    </source>
</evidence>
<feature type="transmembrane region" description="Helical" evidence="5">
    <location>
        <begin position="312"/>
        <end position="328"/>
    </location>
</feature>
<keyword evidence="3 5" id="KW-1133">Transmembrane helix</keyword>
<dbReference type="PANTHER" id="PTHR23507:SF1">
    <property type="entry name" value="FI18259P1-RELATED"/>
    <property type="match status" value="1"/>
</dbReference>
<dbReference type="SUPFAM" id="SSF103473">
    <property type="entry name" value="MFS general substrate transporter"/>
    <property type="match status" value="1"/>
</dbReference>
<evidence type="ECO:0000256" key="2">
    <source>
        <dbReference type="ARBA" id="ARBA00022692"/>
    </source>
</evidence>
<evidence type="ECO:0000256" key="4">
    <source>
        <dbReference type="ARBA" id="ARBA00023136"/>
    </source>
</evidence>
<evidence type="ECO:0000256" key="1">
    <source>
        <dbReference type="ARBA" id="ARBA00004141"/>
    </source>
</evidence>
<name>A0ABD0SKW3_LOXSC</name>
<keyword evidence="4 5" id="KW-0472">Membrane</keyword>
<feature type="transmembrane region" description="Helical" evidence="5">
    <location>
        <begin position="180"/>
        <end position="199"/>
    </location>
</feature>
<gene>
    <name evidence="6" type="ORF">ABMA28_006350</name>
</gene>
<protein>
    <recommendedName>
        <fullName evidence="8">Adenylate cyclase</fullName>
    </recommendedName>
</protein>
<evidence type="ECO:0000256" key="5">
    <source>
        <dbReference type="SAM" id="Phobius"/>
    </source>
</evidence>
<dbReference type="InterPro" id="IPR011701">
    <property type="entry name" value="MFS"/>
</dbReference>
<sequence length="520" mass="57737">MNASTEKICSVADLTNSKMLLTKNLKKGTWMEKSKRILKGLKCFFRETTVEPCLFLYMLCTQLSSLAVQNMHLEKSCRVHYDFGDDVCDRIRDLNTTGLEAELNQVQALVATVMAWKFPLQTAIPAVLVLFVGAWSDKYKKRKICILFPFVGEIITNSGLLLATYYFKELSLQATALIEALPAALTGSYIFIFMGMYSFMADRTTVENRTFRLGVVTIFVSFGNPAGTALSGVLLRGLGFYGVFTLLLCLHICSFVYGVLRLEDITTDDINLVVDETNRNKCVKLFSDVFGLVGNTVLVALRPRAMNGRMQIVLVIALYLIMVGPLYGDSQVSYLYARHKFQLNEVEFSIYGTANILLGLVGTFFCISVLSKQLQMQDSAIGGLAGVSRIAACFVFAFAPSRAWYYSAPLFNIFSHTGLTAVRSIATKSVPSEEIAKLSALLGVTEALAPSIYMPATSYIYISTIDSLPGAFYLFDAALTVLALAFFAMIFVIVRKRDKVIHTDPKKKEESVRNNEVSRF</sequence>
<dbReference type="Pfam" id="PF07690">
    <property type="entry name" value="MFS_1"/>
    <property type="match status" value="1"/>
</dbReference>
<feature type="transmembrane region" description="Helical" evidence="5">
    <location>
        <begin position="473"/>
        <end position="494"/>
    </location>
</feature>
<feature type="transmembrane region" description="Helical" evidence="5">
    <location>
        <begin position="379"/>
        <end position="398"/>
    </location>
</feature>
<evidence type="ECO:0000256" key="3">
    <source>
        <dbReference type="ARBA" id="ARBA00022989"/>
    </source>
</evidence>
<comment type="caution">
    <text evidence="6">The sequence shown here is derived from an EMBL/GenBank/DDBJ whole genome shotgun (WGS) entry which is preliminary data.</text>
</comment>
<evidence type="ECO:0000313" key="6">
    <source>
        <dbReference type="EMBL" id="KAL0820485.1"/>
    </source>
</evidence>
<evidence type="ECO:0000313" key="7">
    <source>
        <dbReference type="Proteomes" id="UP001549921"/>
    </source>
</evidence>
<keyword evidence="2 5" id="KW-0812">Transmembrane</keyword>
<organism evidence="6 7">
    <name type="scientific">Loxostege sticticalis</name>
    <name type="common">Beet webworm moth</name>
    <dbReference type="NCBI Taxonomy" id="481309"/>
    <lineage>
        <taxon>Eukaryota</taxon>
        <taxon>Metazoa</taxon>
        <taxon>Ecdysozoa</taxon>
        <taxon>Arthropoda</taxon>
        <taxon>Hexapoda</taxon>
        <taxon>Insecta</taxon>
        <taxon>Pterygota</taxon>
        <taxon>Neoptera</taxon>
        <taxon>Endopterygota</taxon>
        <taxon>Lepidoptera</taxon>
        <taxon>Glossata</taxon>
        <taxon>Ditrysia</taxon>
        <taxon>Pyraloidea</taxon>
        <taxon>Crambidae</taxon>
        <taxon>Pyraustinae</taxon>
        <taxon>Loxostege</taxon>
    </lineage>
</organism>
<accession>A0ABD0SKW3</accession>
<dbReference type="InterPro" id="IPR036259">
    <property type="entry name" value="MFS_trans_sf"/>
</dbReference>
<dbReference type="AlphaFoldDB" id="A0ABD0SKW3"/>